<proteinExistence type="predicted"/>
<feature type="region of interest" description="Disordered" evidence="1">
    <location>
        <begin position="87"/>
        <end position="108"/>
    </location>
</feature>
<keyword evidence="3" id="KW-1185">Reference proteome</keyword>
<evidence type="ECO:0000256" key="1">
    <source>
        <dbReference type="SAM" id="MobiDB-lite"/>
    </source>
</evidence>
<dbReference type="EMBL" id="CP144753">
    <property type="protein sequence ID" value="WVZ94390.1"/>
    <property type="molecule type" value="Genomic_DNA"/>
</dbReference>
<evidence type="ECO:0000313" key="3">
    <source>
        <dbReference type="Proteomes" id="UP001341281"/>
    </source>
</evidence>
<sequence>MAYCTDVSRPCDPTVQRVRPSLVLLRRAPHPPIDRSLWISPFSPAAAVASIHRRTPARLLQHPRVTAPSTLDLALAIGATRGEADTTMQRGLGDRPVGPTVRTDHGTNVENRDRIQPMRLFLSGMLLQSDHCSCNLD</sequence>
<accession>A0AAQ3XDK6</accession>
<dbReference type="AlphaFoldDB" id="A0AAQ3XDK6"/>
<dbReference type="Proteomes" id="UP001341281">
    <property type="component" value="Chromosome 09"/>
</dbReference>
<protein>
    <submittedName>
        <fullName evidence="2">Uncharacterized protein</fullName>
    </submittedName>
</protein>
<reference evidence="2 3" key="1">
    <citation type="submission" date="2024-02" db="EMBL/GenBank/DDBJ databases">
        <title>High-quality chromosome-scale genome assembly of Pensacola bahiagrass (Paspalum notatum Flugge var. saurae).</title>
        <authorList>
            <person name="Vega J.M."/>
            <person name="Podio M."/>
            <person name="Orjuela J."/>
            <person name="Siena L.A."/>
            <person name="Pessino S.C."/>
            <person name="Combes M.C."/>
            <person name="Mariac C."/>
            <person name="Albertini E."/>
            <person name="Pupilli F."/>
            <person name="Ortiz J.P.A."/>
            <person name="Leblanc O."/>
        </authorList>
    </citation>
    <scope>NUCLEOTIDE SEQUENCE [LARGE SCALE GENOMIC DNA]</scope>
    <source>
        <strain evidence="2">R1</strain>
        <tissue evidence="2">Leaf</tissue>
    </source>
</reference>
<evidence type="ECO:0000313" key="2">
    <source>
        <dbReference type="EMBL" id="WVZ94390.1"/>
    </source>
</evidence>
<organism evidence="2 3">
    <name type="scientific">Paspalum notatum var. saurae</name>
    <dbReference type="NCBI Taxonomy" id="547442"/>
    <lineage>
        <taxon>Eukaryota</taxon>
        <taxon>Viridiplantae</taxon>
        <taxon>Streptophyta</taxon>
        <taxon>Embryophyta</taxon>
        <taxon>Tracheophyta</taxon>
        <taxon>Spermatophyta</taxon>
        <taxon>Magnoliopsida</taxon>
        <taxon>Liliopsida</taxon>
        <taxon>Poales</taxon>
        <taxon>Poaceae</taxon>
        <taxon>PACMAD clade</taxon>
        <taxon>Panicoideae</taxon>
        <taxon>Andropogonodae</taxon>
        <taxon>Paspaleae</taxon>
        <taxon>Paspalinae</taxon>
        <taxon>Paspalum</taxon>
    </lineage>
</organism>
<name>A0AAQ3XDK6_PASNO</name>
<gene>
    <name evidence="2" type="ORF">U9M48_040289</name>
</gene>